<evidence type="ECO:0000313" key="2">
    <source>
        <dbReference type="EMBL" id="CAB4925897.1"/>
    </source>
</evidence>
<feature type="region of interest" description="Disordered" evidence="1">
    <location>
        <begin position="12"/>
        <end position="41"/>
    </location>
</feature>
<gene>
    <name evidence="2" type="ORF">UFOPK3720_00471</name>
</gene>
<accession>A0A6J7I5Y7</accession>
<feature type="region of interest" description="Disordered" evidence="1">
    <location>
        <begin position="81"/>
        <end position="102"/>
    </location>
</feature>
<name>A0A6J7I5Y7_9ZZZZ</name>
<reference evidence="2" key="1">
    <citation type="submission" date="2020-05" db="EMBL/GenBank/DDBJ databases">
        <authorList>
            <person name="Chiriac C."/>
            <person name="Salcher M."/>
            <person name="Ghai R."/>
            <person name="Kavagutti S V."/>
        </authorList>
    </citation>
    <scope>NUCLEOTIDE SEQUENCE</scope>
</reference>
<evidence type="ECO:0000256" key="1">
    <source>
        <dbReference type="SAM" id="MobiDB-lite"/>
    </source>
</evidence>
<proteinExistence type="predicted"/>
<protein>
    <submittedName>
        <fullName evidence="2">Unannotated protein</fullName>
    </submittedName>
</protein>
<dbReference type="AlphaFoldDB" id="A0A6J7I5Y7"/>
<organism evidence="2">
    <name type="scientific">freshwater metagenome</name>
    <dbReference type="NCBI Taxonomy" id="449393"/>
    <lineage>
        <taxon>unclassified sequences</taxon>
        <taxon>metagenomes</taxon>
        <taxon>ecological metagenomes</taxon>
    </lineage>
</organism>
<sequence length="206" mass="22058">MGTDERIVEIGVEYFSPGDPELGPDEHREEATAPEQDESHDEVLDADDLVVGRVLPVLPLALTLAGHVLGIVMGDVVAEHPAERPGKGADADHEPDNPSDVGRADERIEAHLRVIGVLGAPWDQLRSNGVGHDREHEAQAGAGEDVRPVQESAGLAVLLGLRHGRLLEDIRGLNRVDGAHTVLFPPISRTQASNCSWVTTLICVSI</sequence>
<dbReference type="EMBL" id="CAFBNB010000064">
    <property type="protein sequence ID" value="CAB4925897.1"/>
    <property type="molecule type" value="Genomic_DNA"/>
</dbReference>